<evidence type="ECO:0000313" key="2">
    <source>
        <dbReference type="EMBL" id="SHI82936.1"/>
    </source>
</evidence>
<proteinExistence type="predicted"/>
<dbReference type="PROSITE" id="PS51257">
    <property type="entry name" value="PROKAR_LIPOPROTEIN"/>
    <property type="match status" value="1"/>
</dbReference>
<reference evidence="2 3" key="1">
    <citation type="submission" date="2016-11" db="EMBL/GenBank/DDBJ databases">
        <authorList>
            <person name="Jaros S."/>
            <person name="Januszkiewicz K."/>
            <person name="Wedrychowicz H."/>
        </authorList>
    </citation>
    <scope>NUCLEOTIDE SEQUENCE [LARGE SCALE GENOMIC DNA]</scope>
    <source>
        <strain evidence="2 3">DSM 18772</strain>
    </source>
</reference>
<keyword evidence="1" id="KW-0732">Signal</keyword>
<feature type="signal peptide" evidence="1">
    <location>
        <begin position="1"/>
        <end position="28"/>
    </location>
</feature>
<organism evidence="2 3">
    <name type="scientific">Rubritalea squalenifaciens DSM 18772</name>
    <dbReference type="NCBI Taxonomy" id="1123071"/>
    <lineage>
        <taxon>Bacteria</taxon>
        <taxon>Pseudomonadati</taxon>
        <taxon>Verrucomicrobiota</taxon>
        <taxon>Verrucomicrobiia</taxon>
        <taxon>Verrucomicrobiales</taxon>
        <taxon>Rubritaleaceae</taxon>
        <taxon>Rubritalea</taxon>
    </lineage>
</organism>
<sequence>MKRFEVSHVIKVLCAGLLVVLASCSAPVAPAPYAASMEVGTADTARARPASYAQKRTHAEPRPGLGTSWGNEVESPISYTNFKRSSDKPNAVEKILYNDAEGVDAMAGPDTRTNNGLVKAKGGLVEWGIKSGWGYSKNVYGRGNRFVVGSMGKNYSLVVKNLSNSRLEIVLSVDGLDVMDGKPASFAKRGYIVSPGHTLTVDGFRTSEDAVAAFKFSTVGASYSNLRHNTTRNVGVIGMAVFTEKGVDPWKWSKRELERRRNASPFAEAPPVRAR</sequence>
<protein>
    <submittedName>
        <fullName evidence="2">Uncharacterized protein</fullName>
    </submittedName>
</protein>
<gene>
    <name evidence="2" type="ORF">SAMN02745181_0991</name>
</gene>
<dbReference type="STRING" id="1123071.SAMN02745181_0991"/>
<keyword evidence="3" id="KW-1185">Reference proteome</keyword>
<dbReference type="InParanoid" id="A0A1M6EBR6"/>
<name>A0A1M6EBR6_9BACT</name>
<evidence type="ECO:0000313" key="3">
    <source>
        <dbReference type="Proteomes" id="UP000184510"/>
    </source>
</evidence>
<dbReference type="Proteomes" id="UP000184510">
    <property type="component" value="Unassembled WGS sequence"/>
</dbReference>
<accession>A0A1M6EBR6</accession>
<dbReference type="EMBL" id="FQYR01000002">
    <property type="protein sequence ID" value="SHI82936.1"/>
    <property type="molecule type" value="Genomic_DNA"/>
</dbReference>
<dbReference type="RefSeq" id="WP_143158355.1">
    <property type="nucleotide sequence ID" value="NZ_FQYR01000002.1"/>
</dbReference>
<dbReference type="AlphaFoldDB" id="A0A1M6EBR6"/>
<dbReference type="OrthoDB" id="194954at2"/>
<evidence type="ECO:0000256" key="1">
    <source>
        <dbReference type="SAM" id="SignalP"/>
    </source>
</evidence>
<feature type="chain" id="PRO_5012070519" evidence="1">
    <location>
        <begin position="29"/>
        <end position="275"/>
    </location>
</feature>